<accession>N1PB30</accession>
<gene>
    <name evidence="2" type="ORF">CAPTEDRAFT_210261</name>
</gene>
<dbReference type="Proteomes" id="UP000014760">
    <property type="component" value="Unassembled WGS sequence"/>
</dbReference>
<dbReference type="HOGENOM" id="CLU_1994754_0_0_1"/>
<dbReference type="EMBL" id="AMQN01000003">
    <property type="status" value="NOT_ANNOTATED_CDS"/>
    <property type="molecule type" value="Genomic_DNA"/>
</dbReference>
<name>N1PB30_CAPTE</name>
<sequence length="125" mass="14266">MDHDGESSDDEHAINRCLTSGSGKGEPSEKDWLYSYEDDLEDDATAPDIKLARKRFRKGLRHEKVQEQLEKVQRPANCPFMEAPRVNSEIWPKLKANKPVKYRDLRLSAIQRAIGGGRHCHAPRA</sequence>
<evidence type="ECO:0000313" key="4">
    <source>
        <dbReference type="Proteomes" id="UP000014760"/>
    </source>
</evidence>
<dbReference type="OrthoDB" id="6098717at2759"/>
<feature type="compositionally biased region" description="Basic and acidic residues" evidence="1">
    <location>
        <begin position="1"/>
        <end position="14"/>
    </location>
</feature>
<evidence type="ECO:0000313" key="3">
    <source>
        <dbReference type="EnsemblMetazoa" id="CapteP210261"/>
    </source>
</evidence>
<evidence type="ECO:0000256" key="1">
    <source>
        <dbReference type="SAM" id="MobiDB-lite"/>
    </source>
</evidence>
<dbReference type="PANTHER" id="PTHR34239:SF2">
    <property type="entry name" value="TRANSPOSABLE ELEMENT P TRANSPOSASE_THAP9 CONSERVED DOMAIN-CONTAINING PROTEIN"/>
    <property type="match status" value="1"/>
</dbReference>
<reference evidence="4" key="1">
    <citation type="submission" date="2012-12" db="EMBL/GenBank/DDBJ databases">
        <authorList>
            <person name="Hellsten U."/>
            <person name="Grimwood J."/>
            <person name="Chapman J.A."/>
            <person name="Shapiro H."/>
            <person name="Aerts A."/>
            <person name="Otillar R.P."/>
            <person name="Terry A.Y."/>
            <person name="Boore J.L."/>
            <person name="Simakov O."/>
            <person name="Marletaz F."/>
            <person name="Cho S.-J."/>
            <person name="Edsinger-Gonzales E."/>
            <person name="Havlak P."/>
            <person name="Kuo D.-H."/>
            <person name="Larsson T."/>
            <person name="Lv J."/>
            <person name="Arendt D."/>
            <person name="Savage R."/>
            <person name="Osoegawa K."/>
            <person name="de Jong P."/>
            <person name="Lindberg D.R."/>
            <person name="Seaver E.C."/>
            <person name="Weisblat D.A."/>
            <person name="Putnam N.H."/>
            <person name="Grigoriev I.V."/>
            <person name="Rokhsar D.S."/>
        </authorList>
    </citation>
    <scope>NUCLEOTIDE SEQUENCE</scope>
    <source>
        <strain evidence="4">I ESC-2004</strain>
    </source>
</reference>
<dbReference type="EnsemblMetazoa" id="CapteT210261">
    <property type="protein sequence ID" value="CapteP210261"/>
    <property type="gene ID" value="CapteG210261"/>
</dbReference>
<reference evidence="2 4" key="2">
    <citation type="journal article" date="2013" name="Nature">
        <title>Insights into bilaterian evolution from three spiralian genomes.</title>
        <authorList>
            <person name="Simakov O."/>
            <person name="Marletaz F."/>
            <person name="Cho S.J."/>
            <person name="Edsinger-Gonzales E."/>
            <person name="Havlak P."/>
            <person name="Hellsten U."/>
            <person name="Kuo D.H."/>
            <person name="Larsson T."/>
            <person name="Lv J."/>
            <person name="Arendt D."/>
            <person name="Savage R."/>
            <person name="Osoegawa K."/>
            <person name="de Jong P."/>
            <person name="Grimwood J."/>
            <person name="Chapman J.A."/>
            <person name="Shapiro H."/>
            <person name="Aerts A."/>
            <person name="Otillar R.P."/>
            <person name="Terry A.Y."/>
            <person name="Boore J.L."/>
            <person name="Grigoriev I.V."/>
            <person name="Lindberg D.R."/>
            <person name="Seaver E.C."/>
            <person name="Weisblat D.A."/>
            <person name="Putnam N.H."/>
            <person name="Rokhsar D.S."/>
        </authorList>
    </citation>
    <scope>NUCLEOTIDE SEQUENCE</scope>
    <source>
        <strain evidence="2 4">I ESC-2004</strain>
    </source>
</reference>
<dbReference type="AlphaFoldDB" id="N1PB30"/>
<organism evidence="2">
    <name type="scientific">Capitella teleta</name>
    <name type="common">Polychaete worm</name>
    <dbReference type="NCBI Taxonomy" id="283909"/>
    <lineage>
        <taxon>Eukaryota</taxon>
        <taxon>Metazoa</taxon>
        <taxon>Spiralia</taxon>
        <taxon>Lophotrochozoa</taxon>
        <taxon>Annelida</taxon>
        <taxon>Polychaeta</taxon>
        <taxon>Sedentaria</taxon>
        <taxon>Scolecida</taxon>
        <taxon>Capitellidae</taxon>
        <taxon>Capitella</taxon>
    </lineage>
</organism>
<reference evidence="3" key="3">
    <citation type="submission" date="2015-06" db="UniProtKB">
        <authorList>
            <consortium name="EnsemblMetazoa"/>
        </authorList>
    </citation>
    <scope>IDENTIFICATION</scope>
</reference>
<feature type="region of interest" description="Disordered" evidence="1">
    <location>
        <begin position="1"/>
        <end position="30"/>
    </location>
</feature>
<proteinExistence type="predicted"/>
<evidence type="ECO:0000313" key="2">
    <source>
        <dbReference type="EMBL" id="ELU18797.1"/>
    </source>
</evidence>
<dbReference type="PANTHER" id="PTHR34239">
    <property type="entry name" value="APPLE DOMAIN-CONTAINING PROTEIN"/>
    <property type="match status" value="1"/>
</dbReference>
<protein>
    <submittedName>
        <fullName evidence="2 3">Uncharacterized protein</fullName>
    </submittedName>
</protein>
<keyword evidence="4" id="KW-1185">Reference proteome</keyword>
<dbReference type="EMBL" id="KB291798">
    <property type="protein sequence ID" value="ELU18797.1"/>
    <property type="molecule type" value="Genomic_DNA"/>
</dbReference>